<dbReference type="InterPro" id="IPR046028">
    <property type="entry name" value="DUF5986"/>
</dbReference>
<name>A0A345BWE9_9BACI</name>
<keyword evidence="3" id="KW-1185">Reference proteome</keyword>
<dbReference type="OrthoDB" id="2833544at2"/>
<dbReference type="EMBL" id="CP031092">
    <property type="protein sequence ID" value="AXF55280.1"/>
    <property type="molecule type" value="Genomic_DNA"/>
</dbReference>
<reference evidence="2 3" key="1">
    <citation type="journal article" date="2018" name="J. Microbiol.">
        <title>Salicibibacter kimchii gen. nov., sp. nov., a moderately halophilic and alkalitolerant bacterium in the family Bacillaceae, isolated from kimchi.</title>
        <authorList>
            <person name="Jang J.Y."/>
            <person name="Oh Y.J."/>
            <person name="Lim S.K."/>
            <person name="Park H.K."/>
            <person name="Lee C."/>
            <person name="Kim J.Y."/>
            <person name="Lee M.A."/>
            <person name="Choi H.J."/>
        </authorList>
    </citation>
    <scope>NUCLEOTIDE SEQUENCE [LARGE SCALE GENOMIC DNA]</scope>
    <source>
        <strain evidence="2 3">NKC1-1</strain>
    </source>
</reference>
<protein>
    <submittedName>
        <fullName evidence="2">Uncharacterized protein</fullName>
    </submittedName>
</protein>
<evidence type="ECO:0000313" key="2">
    <source>
        <dbReference type="EMBL" id="AXF55280.1"/>
    </source>
</evidence>
<feature type="compositionally biased region" description="Basic and acidic residues" evidence="1">
    <location>
        <begin position="230"/>
        <end position="240"/>
    </location>
</feature>
<proteinExistence type="predicted"/>
<dbReference type="RefSeq" id="WP_114371126.1">
    <property type="nucleotide sequence ID" value="NZ_CP031092.1"/>
</dbReference>
<dbReference type="Pfam" id="PF19448">
    <property type="entry name" value="DUF5986"/>
    <property type="match status" value="1"/>
</dbReference>
<organism evidence="2 3">
    <name type="scientific">Salicibibacter kimchii</name>
    <dbReference type="NCBI Taxonomy" id="2099786"/>
    <lineage>
        <taxon>Bacteria</taxon>
        <taxon>Bacillati</taxon>
        <taxon>Bacillota</taxon>
        <taxon>Bacilli</taxon>
        <taxon>Bacillales</taxon>
        <taxon>Bacillaceae</taxon>
        <taxon>Salicibibacter</taxon>
    </lineage>
</organism>
<dbReference type="AlphaFoldDB" id="A0A345BWE9"/>
<sequence length="254" mass="29621">MNLINFEEPNYTEAMVRAFSDNVQPTLYEIQSYHGFSSTFNSRHFAAWDKRFSRLDLLENDFQELEGISAKRGIWGFSMLLDNKRKTLFLFTKEKNLESVRRKFGKDKLHYFHALLLKNRHLDTYVSPSEGDPFQFSLFDEGIERYNDRRRLEAIDIIGDDYDRFDQVVILTLAEENGKATKVEAGIFSSEFRLIQSVDLSDYIKPDFEDASVVGFNDASNPGNKQIPNLKKEYTPKEKQIVSTRKRNAEKDRG</sequence>
<dbReference type="Proteomes" id="UP000252100">
    <property type="component" value="Chromosome"/>
</dbReference>
<gene>
    <name evidence="2" type="ORF">DT065_04090</name>
</gene>
<evidence type="ECO:0000313" key="3">
    <source>
        <dbReference type="Proteomes" id="UP000252100"/>
    </source>
</evidence>
<feature type="compositionally biased region" description="Polar residues" evidence="1">
    <location>
        <begin position="218"/>
        <end position="227"/>
    </location>
</feature>
<dbReference type="KEGG" id="rue:DT065_04090"/>
<feature type="region of interest" description="Disordered" evidence="1">
    <location>
        <begin position="217"/>
        <end position="254"/>
    </location>
</feature>
<accession>A0A345BWE9</accession>
<evidence type="ECO:0000256" key="1">
    <source>
        <dbReference type="SAM" id="MobiDB-lite"/>
    </source>
</evidence>